<dbReference type="AlphaFoldDB" id="B0DIJ4"/>
<reference evidence="2 3" key="1">
    <citation type="journal article" date="2008" name="Nature">
        <title>The genome of Laccaria bicolor provides insights into mycorrhizal symbiosis.</title>
        <authorList>
            <person name="Martin F."/>
            <person name="Aerts A."/>
            <person name="Ahren D."/>
            <person name="Brun A."/>
            <person name="Danchin E.G.J."/>
            <person name="Duchaussoy F."/>
            <person name="Gibon J."/>
            <person name="Kohler A."/>
            <person name="Lindquist E."/>
            <person name="Pereda V."/>
            <person name="Salamov A."/>
            <person name="Shapiro H.J."/>
            <person name="Wuyts J."/>
            <person name="Blaudez D."/>
            <person name="Buee M."/>
            <person name="Brokstein P."/>
            <person name="Canbaeck B."/>
            <person name="Cohen D."/>
            <person name="Courty P.E."/>
            <person name="Coutinho P.M."/>
            <person name="Delaruelle C."/>
            <person name="Detter J.C."/>
            <person name="Deveau A."/>
            <person name="DiFazio S."/>
            <person name="Duplessis S."/>
            <person name="Fraissinet-Tachet L."/>
            <person name="Lucic E."/>
            <person name="Frey-Klett P."/>
            <person name="Fourrey C."/>
            <person name="Feussner I."/>
            <person name="Gay G."/>
            <person name="Grimwood J."/>
            <person name="Hoegger P.J."/>
            <person name="Jain P."/>
            <person name="Kilaru S."/>
            <person name="Labbe J."/>
            <person name="Lin Y.C."/>
            <person name="Legue V."/>
            <person name="Le Tacon F."/>
            <person name="Marmeisse R."/>
            <person name="Melayah D."/>
            <person name="Montanini B."/>
            <person name="Muratet M."/>
            <person name="Nehls U."/>
            <person name="Niculita-Hirzel H."/>
            <person name="Oudot-Le Secq M.P."/>
            <person name="Peter M."/>
            <person name="Quesneville H."/>
            <person name="Rajashekar B."/>
            <person name="Reich M."/>
            <person name="Rouhier N."/>
            <person name="Schmutz J."/>
            <person name="Yin T."/>
            <person name="Chalot M."/>
            <person name="Henrissat B."/>
            <person name="Kuees U."/>
            <person name="Lucas S."/>
            <person name="Van de Peer Y."/>
            <person name="Podila G.K."/>
            <person name="Polle A."/>
            <person name="Pukkila P.J."/>
            <person name="Richardson P.M."/>
            <person name="Rouze P."/>
            <person name="Sanders I.R."/>
            <person name="Stajich J.E."/>
            <person name="Tunlid A."/>
            <person name="Tuskan G."/>
            <person name="Grigoriev I.V."/>
        </authorList>
    </citation>
    <scope>NUCLEOTIDE SEQUENCE [LARGE SCALE GENOMIC DNA]</scope>
    <source>
        <strain evidence="3">S238N-H82 / ATCC MYA-4686</strain>
    </source>
</reference>
<proteinExistence type="predicted"/>
<gene>
    <name evidence="2" type="ORF">LACBIDRAFT_329602</name>
</gene>
<evidence type="ECO:0000313" key="3">
    <source>
        <dbReference type="Proteomes" id="UP000001194"/>
    </source>
</evidence>
<dbReference type="HOGENOM" id="CLU_1408997_0_0_1"/>
<accession>B0DIJ4</accession>
<dbReference type="OrthoDB" id="3066061at2759"/>
<dbReference type="Proteomes" id="UP000001194">
    <property type="component" value="Unassembled WGS sequence"/>
</dbReference>
<dbReference type="RefSeq" id="XP_001883802.1">
    <property type="nucleotide sequence ID" value="XM_001883767.1"/>
</dbReference>
<dbReference type="InParanoid" id="B0DIJ4"/>
<dbReference type="GeneID" id="6079449"/>
<dbReference type="KEGG" id="lbc:LACBIDRAFT_329602"/>
<name>B0DIJ4_LACBS</name>
<protein>
    <submittedName>
        <fullName evidence="2">Predicted protein</fullName>
    </submittedName>
</protein>
<evidence type="ECO:0000256" key="1">
    <source>
        <dbReference type="SAM" id="MobiDB-lite"/>
    </source>
</evidence>
<feature type="region of interest" description="Disordered" evidence="1">
    <location>
        <begin position="1"/>
        <end position="20"/>
    </location>
</feature>
<dbReference type="EMBL" id="DS547112">
    <property type="protein sequence ID" value="EDR05698.1"/>
    <property type="molecule type" value="Genomic_DNA"/>
</dbReference>
<keyword evidence="3" id="KW-1185">Reference proteome</keyword>
<sequence>MGRARSPTPTNSDRKPTRVGPFFPLRTSSTESLFPGDFDLFTISAEWESLTGQTAFVFVVTSFHYHLLLIRMVLAEQFVEIFVRPAVGVLINTLMQASWIWSPNGRAANRRAVLVWSAATNPYTCRLTAPGSTIIAKFYPVVAMRKRNEPAPLAQLEVFPSGQKHFDDILLSLLVVERKRLTPSSVCMASNAG</sequence>
<evidence type="ECO:0000313" key="2">
    <source>
        <dbReference type="EMBL" id="EDR05698.1"/>
    </source>
</evidence>
<organism evidence="3">
    <name type="scientific">Laccaria bicolor (strain S238N-H82 / ATCC MYA-4686)</name>
    <name type="common">Bicoloured deceiver</name>
    <name type="synonym">Laccaria laccata var. bicolor</name>
    <dbReference type="NCBI Taxonomy" id="486041"/>
    <lineage>
        <taxon>Eukaryota</taxon>
        <taxon>Fungi</taxon>
        <taxon>Dikarya</taxon>
        <taxon>Basidiomycota</taxon>
        <taxon>Agaricomycotina</taxon>
        <taxon>Agaricomycetes</taxon>
        <taxon>Agaricomycetidae</taxon>
        <taxon>Agaricales</taxon>
        <taxon>Agaricineae</taxon>
        <taxon>Hydnangiaceae</taxon>
        <taxon>Laccaria</taxon>
    </lineage>
</organism>